<sequence>MNSTLVERTPVAYTVLFSAPQDSLPAQLPTPEEIEHSAVVIAQHRARCTAQLGSHYIVKFGTEVEPIEGENMDFVRQQAPAVDIPKLYAIYQREVTPRTTITYIIMENVGGESLDVLWGSLNAQGKTGILNRVRDAYAKLREIRHLGYFGSINMTKPRDDIFWDDEPIRPDSGTFSTEAEFIQALVDRYLNHSGGIAPPKVEYHSRILPNTLKGTNEPVFTHNGLKRTNIIVSADGRLVILGWASAGWYPSYWEYSKALDLGGWTDDWHKCVGAVLEEYPNQHEWMGKLRSQLSSPKIVK</sequence>
<accession>A0A9W8W542</accession>
<name>A0A9W8W542_9HYPO</name>
<dbReference type="AlphaFoldDB" id="A0A9W8W542"/>
<comment type="caution">
    <text evidence="2">The sequence shown here is derived from an EMBL/GenBank/DDBJ whole genome shotgun (WGS) entry which is preliminary data.</text>
</comment>
<dbReference type="InterPro" id="IPR002575">
    <property type="entry name" value="Aminoglycoside_PTrfase"/>
</dbReference>
<dbReference type="Pfam" id="PF01636">
    <property type="entry name" value="APH"/>
    <property type="match status" value="1"/>
</dbReference>
<evidence type="ECO:0000313" key="3">
    <source>
        <dbReference type="Proteomes" id="UP001140502"/>
    </source>
</evidence>
<dbReference type="PANTHER" id="PTHR21310">
    <property type="entry name" value="AMINOGLYCOSIDE PHOSPHOTRANSFERASE-RELATED-RELATED"/>
    <property type="match status" value="1"/>
</dbReference>
<keyword evidence="3" id="KW-1185">Reference proteome</keyword>
<protein>
    <recommendedName>
        <fullName evidence="1">Aminoglycoside phosphotransferase domain-containing protein</fullName>
    </recommendedName>
</protein>
<dbReference type="InterPro" id="IPR051678">
    <property type="entry name" value="AGP_Transferase"/>
</dbReference>
<evidence type="ECO:0000313" key="2">
    <source>
        <dbReference type="EMBL" id="KAJ4312147.1"/>
    </source>
</evidence>
<dbReference type="PANTHER" id="PTHR21310:SF48">
    <property type="entry name" value="AMINOGLYCOSIDE PHOSPHOTRANSFERASE DOMAIN-CONTAINING PROTEIN"/>
    <property type="match status" value="1"/>
</dbReference>
<gene>
    <name evidence="2" type="ORF">N0V84_010083</name>
</gene>
<dbReference type="SUPFAM" id="SSF56112">
    <property type="entry name" value="Protein kinase-like (PK-like)"/>
    <property type="match status" value="1"/>
</dbReference>
<dbReference type="EMBL" id="JAPEUR010000303">
    <property type="protein sequence ID" value="KAJ4312147.1"/>
    <property type="molecule type" value="Genomic_DNA"/>
</dbReference>
<dbReference type="InterPro" id="IPR011009">
    <property type="entry name" value="Kinase-like_dom_sf"/>
</dbReference>
<dbReference type="Proteomes" id="UP001140502">
    <property type="component" value="Unassembled WGS sequence"/>
</dbReference>
<proteinExistence type="predicted"/>
<reference evidence="2" key="1">
    <citation type="submission" date="2022-10" db="EMBL/GenBank/DDBJ databases">
        <title>Tapping the CABI collections for fungal endophytes: first genome assemblies for Collariella, Neodidymelliopsis, Ascochyta clinopodiicola, Didymella pomorum, Didymosphaeria variabile, Neocosmospora piperis and Neocucurbitaria cava.</title>
        <authorList>
            <person name="Hill R."/>
        </authorList>
    </citation>
    <scope>NUCLEOTIDE SEQUENCE</scope>
    <source>
        <strain evidence="2">IMI 366586</strain>
    </source>
</reference>
<evidence type="ECO:0000259" key="1">
    <source>
        <dbReference type="Pfam" id="PF01636"/>
    </source>
</evidence>
<dbReference type="OrthoDB" id="4177236at2759"/>
<organism evidence="2 3">
    <name type="scientific">Fusarium piperis</name>
    <dbReference type="NCBI Taxonomy" id="1435070"/>
    <lineage>
        <taxon>Eukaryota</taxon>
        <taxon>Fungi</taxon>
        <taxon>Dikarya</taxon>
        <taxon>Ascomycota</taxon>
        <taxon>Pezizomycotina</taxon>
        <taxon>Sordariomycetes</taxon>
        <taxon>Hypocreomycetidae</taxon>
        <taxon>Hypocreales</taxon>
        <taxon>Nectriaceae</taxon>
        <taxon>Fusarium</taxon>
        <taxon>Fusarium solani species complex</taxon>
    </lineage>
</organism>
<feature type="domain" description="Aminoglycoside phosphotransferase" evidence="1">
    <location>
        <begin position="67"/>
        <end position="268"/>
    </location>
</feature>